<proteinExistence type="predicted"/>
<dbReference type="EMBL" id="MN740766">
    <property type="protein sequence ID" value="QHS82401.1"/>
    <property type="molecule type" value="Genomic_DNA"/>
</dbReference>
<keyword evidence="1" id="KW-0812">Transmembrane</keyword>
<feature type="transmembrane region" description="Helical" evidence="1">
    <location>
        <begin position="34"/>
        <end position="50"/>
    </location>
</feature>
<protein>
    <submittedName>
        <fullName evidence="2">Uncharacterized protein</fullName>
    </submittedName>
</protein>
<evidence type="ECO:0000256" key="1">
    <source>
        <dbReference type="SAM" id="Phobius"/>
    </source>
</evidence>
<reference evidence="2" key="1">
    <citation type="journal article" date="2020" name="Nature">
        <title>Giant virus diversity and host interactions through global metagenomics.</title>
        <authorList>
            <person name="Schulz F."/>
            <person name="Roux S."/>
            <person name="Paez-Espino D."/>
            <person name="Jungbluth S."/>
            <person name="Walsh D.A."/>
            <person name="Denef V.J."/>
            <person name="McMahon K.D."/>
            <person name="Konstantinidis K.T."/>
            <person name="Eloe-Fadrosh E.A."/>
            <person name="Kyrpides N.C."/>
            <person name="Woyke T."/>
        </authorList>
    </citation>
    <scope>NUCLEOTIDE SEQUENCE</scope>
    <source>
        <strain evidence="2">GVMAG-S-1101165-79</strain>
    </source>
</reference>
<organism evidence="2">
    <name type="scientific">viral metagenome</name>
    <dbReference type="NCBI Taxonomy" id="1070528"/>
    <lineage>
        <taxon>unclassified sequences</taxon>
        <taxon>metagenomes</taxon>
        <taxon>organismal metagenomes</taxon>
    </lineage>
</organism>
<dbReference type="AlphaFoldDB" id="A0A6C0ASX7"/>
<name>A0A6C0ASX7_9ZZZZ</name>
<feature type="transmembrane region" description="Helical" evidence="1">
    <location>
        <begin position="56"/>
        <end position="76"/>
    </location>
</feature>
<keyword evidence="1" id="KW-0472">Membrane</keyword>
<accession>A0A6C0ASX7</accession>
<sequence length="118" mass="13771">MYTASVWFFLCYIPDFFANIINKNANIYNVYEKLIILIATTFALSYSITINNNALIINYAPIFCLDFISLLMKSYYAYKNRNIDVRVLNGKIAFENVLHHDIETPIHNIENHICNKPL</sequence>
<feature type="transmembrane region" description="Helical" evidence="1">
    <location>
        <begin position="6"/>
        <end position="22"/>
    </location>
</feature>
<keyword evidence="1" id="KW-1133">Transmembrane helix</keyword>
<evidence type="ECO:0000313" key="2">
    <source>
        <dbReference type="EMBL" id="QHS82401.1"/>
    </source>
</evidence>